<dbReference type="EMBL" id="AP024849">
    <property type="protein sequence ID" value="BCZ48304.1"/>
    <property type="molecule type" value="Genomic_DNA"/>
</dbReference>
<dbReference type="InterPro" id="IPR027417">
    <property type="entry name" value="P-loop_NTPase"/>
</dbReference>
<evidence type="ECO:0000256" key="3">
    <source>
        <dbReference type="ARBA" id="ARBA00022840"/>
    </source>
</evidence>
<feature type="domain" description="ABC transporter" evidence="4">
    <location>
        <begin position="3"/>
        <end position="223"/>
    </location>
</feature>
<dbReference type="Pfam" id="PF00005">
    <property type="entry name" value="ABC_tran"/>
    <property type="match status" value="1"/>
</dbReference>
<accession>A0ABM7TAX8</accession>
<keyword evidence="3 5" id="KW-0067">ATP-binding</keyword>
<evidence type="ECO:0000313" key="6">
    <source>
        <dbReference type="Proteomes" id="UP000824633"/>
    </source>
</evidence>
<evidence type="ECO:0000313" key="5">
    <source>
        <dbReference type="EMBL" id="BCZ48304.1"/>
    </source>
</evidence>
<protein>
    <submittedName>
        <fullName evidence="5">ABC transporter ATP-binding protein</fullName>
    </submittedName>
</protein>
<dbReference type="PANTHER" id="PTHR42788:SF13">
    <property type="entry name" value="ALIPHATIC SULFONATES IMPORT ATP-BINDING PROTEIN SSUB"/>
    <property type="match status" value="1"/>
</dbReference>
<keyword evidence="6" id="KW-1185">Reference proteome</keyword>
<evidence type="ECO:0000256" key="1">
    <source>
        <dbReference type="ARBA" id="ARBA00022448"/>
    </source>
</evidence>
<sequence>MNISIKNLNKSYENEEIFNDFNMDFYDEKVNCIIGRSGCGKSTLLNIIAGLTDIQSGGIHGVSLSDISYIFQEDRLIEWLTVKENLELTLKKYYDKFVIDEKINELLELVGIYDIKNKYPNALSGGMKQRVNIARAFGKPSKVILMDEPFKSLDYKLKYTIIDEFKTLLNKEKRMVILVTHDLDEAIYFQGNITVFSNKPVQIKGIFNKDLDKSKDEILKIIYTD</sequence>
<evidence type="ECO:0000256" key="2">
    <source>
        <dbReference type="ARBA" id="ARBA00022741"/>
    </source>
</evidence>
<dbReference type="PROSITE" id="PS50893">
    <property type="entry name" value="ABC_TRANSPORTER_2"/>
    <property type="match status" value="1"/>
</dbReference>
<dbReference type="GO" id="GO:0005524">
    <property type="term" value="F:ATP binding"/>
    <property type="evidence" value="ECO:0007669"/>
    <property type="project" value="UniProtKB-KW"/>
</dbReference>
<gene>
    <name evidence="5" type="ORF">psyc5s11_43710</name>
</gene>
<keyword evidence="1" id="KW-0813">Transport</keyword>
<dbReference type="SMART" id="SM00382">
    <property type="entry name" value="AAA"/>
    <property type="match status" value="1"/>
</dbReference>
<dbReference type="Gene3D" id="3.40.50.300">
    <property type="entry name" value="P-loop containing nucleotide triphosphate hydrolases"/>
    <property type="match status" value="1"/>
</dbReference>
<dbReference type="InterPro" id="IPR050166">
    <property type="entry name" value="ABC_transporter_ATP-bind"/>
</dbReference>
<evidence type="ECO:0000259" key="4">
    <source>
        <dbReference type="PROSITE" id="PS50893"/>
    </source>
</evidence>
<dbReference type="PROSITE" id="PS00211">
    <property type="entry name" value="ABC_TRANSPORTER_1"/>
    <property type="match status" value="1"/>
</dbReference>
<name>A0ABM7TAX8_9CLOT</name>
<dbReference type="SUPFAM" id="SSF52540">
    <property type="entry name" value="P-loop containing nucleoside triphosphate hydrolases"/>
    <property type="match status" value="1"/>
</dbReference>
<dbReference type="Proteomes" id="UP000824633">
    <property type="component" value="Chromosome"/>
</dbReference>
<dbReference type="PANTHER" id="PTHR42788">
    <property type="entry name" value="TAURINE IMPORT ATP-BINDING PROTEIN-RELATED"/>
    <property type="match status" value="1"/>
</dbReference>
<dbReference type="InterPro" id="IPR017871">
    <property type="entry name" value="ABC_transporter-like_CS"/>
</dbReference>
<dbReference type="RefSeq" id="WP_224034573.1">
    <property type="nucleotide sequence ID" value="NZ_AP024849.1"/>
</dbReference>
<reference evidence="6" key="1">
    <citation type="submission" date="2021-07" db="EMBL/GenBank/DDBJ databases">
        <title>Complete genome sequencing of a Clostridium isolate.</title>
        <authorList>
            <person name="Ueki A."/>
            <person name="Tonouchi A."/>
        </authorList>
    </citation>
    <scope>NUCLEOTIDE SEQUENCE [LARGE SCALE GENOMIC DNA]</scope>
    <source>
        <strain evidence="6">C5S11</strain>
    </source>
</reference>
<dbReference type="InterPro" id="IPR003593">
    <property type="entry name" value="AAA+_ATPase"/>
</dbReference>
<keyword evidence="2" id="KW-0547">Nucleotide-binding</keyword>
<proteinExistence type="predicted"/>
<dbReference type="InterPro" id="IPR003439">
    <property type="entry name" value="ABC_transporter-like_ATP-bd"/>
</dbReference>
<organism evidence="5 6">
    <name type="scientific">Clostridium gelidum</name>
    <dbReference type="NCBI Taxonomy" id="704125"/>
    <lineage>
        <taxon>Bacteria</taxon>
        <taxon>Bacillati</taxon>
        <taxon>Bacillota</taxon>
        <taxon>Clostridia</taxon>
        <taxon>Eubacteriales</taxon>
        <taxon>Clostridiaceae</taxon>
        <taxon>Clostridium</taxon>
    </lineage>
</organism>